<evidence type="ECO:0000259" key="8">
    <source>
        <dbReference type="PROSITE" id="PS50928"/>
    </source>
</evidence>
<name>A0ABV2CT46_9RHOO</name>
<dbReference type="RefSeq" id="WP_345928788.1">
    <property type="nucleotide sequence ID" value="NZ_JBDIVF010000007.1"/>
</dbReference>
<evidence type="ECO:0000256" key="4">
    <source>
        <dbReference type="ARBA" id="ARBA00022692"/>
    </source>
</evidence>
<comment type="subcellular location">
    <subcellularLocation>
        <location evidence="1 7">Cell membrane</location>
        <topology evidence="1 7">Multi-pass membrane protein</topology>
    </subcellularLocation>
</comment>
<dbReference type="SUPFAM" id="SSF161098">
    <property type="entry name" value="MetI-like"/>
    <property type="match status" value="1"/>
</dbReference>
<feature type="domain" description="ABC transmembrane type-1" evidence="8">
    <location>
        <begin position="108"/>
        <end position="309"/>
    </location>
</feature>
<evidence type="ECO:0000256" key="6">
    <source>
        <dbReference type="ARBA" id="ARBA00023136"/>
    </source>
</evidence>
<keyword evidence="2 7" id="KW-0813">Transport</keyword>
<feature type="transmembrane region" description="Helical" evidence="7">
    <location>
        <begin position="114"/>
        <end position="135"/>
    </location>
</feature>
<comment type="caution">
    <text evidence="9">The sequence shown here is derived from an EMBL/GenBank/DDBJ whole genome shotgun (WGS) entry which is preliminary data.</text>
</comment>
<keyword evidence="5 7" id="KW-1133">Transmembrane helix</keyword>
<accession>A0ABV2CT46</accession>
<evidence type="ECO:0000256" key="7">
    <source>
        <dbReference type="RuleBase" id="RU363032"/>
    </source>
</evidence>
<proteinExistence type="inferred from homology"/>
<reference evidence="9 10" key="1">
    <citation type="submission" date="2024-07" db="EMBL/GenBank/DDBJ databases">
        <title>Uliginosibacterium paludis KCTC:42655.</title>
        <authorList>
            <person name="Kim M.K."/>
        </authorList>
    </citation>
    <scope>NUCLEOTIDE SEQUENCE [LARGE SCALE GENOMIC DNA]</scope>
    <source>
        <strain evidence="9 10">KCTC 42655</strain>
    </source>
</reference>
<keyword evidence="4 7" id="KW-0812">Transmembrane</keyword>
<feature type="transmembrane region" description="Helical" evidence="7">
    <location>
        <begin position="147"/>
        <end position="174"/>
    </location>
</feature>
<keyword evidence="10" id="KW-1185">Reference proteome</keyword>
<sequence>MSPRHLLHWRGVLLRRALQIVALLLIIGSASFLMVRSLPGDMAMRVAASRYGYDFVGQAAAGAVSQALQLQRPLWQAWLDWFSDLLRLDLGESLVSGEPVWHEIAHHLGASIDLAVVTLLLAVLIGLPLGIAAAWRPGGLADRFMLLFAVTLRATPAFLLGILLMLLLAVHWGVLPAAHDDQGGTLWLPALTLALGLAAGLARISCSALREALASPACEFARSKGLTDLQVLIRHAFRLAALPVLAYLGVHLVLLVEGTVVVESLFAWPGLGHALVHAVFARDVPVIQGAALSLGLVFILFNLLLDTLMLAIDPRQRKPGASDA</sequence>
<dbReference type="PANTHER" id="PTHR43163">
    <property type="entry name" value="DIPEPTIDE TRANSPORT SYSTEM PERMEASE PROTEIN DPPB-RELATED"/>
    <property type="match status" value="1"/>
</dbReference>
<dbReference type="PANTHER" id="PTHR43163:SF6">
    <property type="entry name" value="DIPEPTIDE TRANSPORT SYSTEM PERMEASE PROTEIN DPPB-RELATED"/>
    <property type="match status" value="1"/>
</dbReference>
<evidence type="ECO:0000256" key="5">
    <source>
        <dbReference type="ARBA" id="ARBA00022989"/>
    </source>
</evidence>
<feature type="transmembrane region" description="Helical" evidence="7">
    <location>
        <begin position="12"/>
        <end position="35"/>
    </location>
</feature>
<dbReference type="CDD" id="cd06261">
    <property type="entry name" value="TM_PBP2"/>
    <property type="match status" value="1"/>
</dbReference>
<evidence type="ECO:0000256" key="2">
    <source>
        <dbReference type="ARBA" id="ARBA00022448"/>
    </source>
</evidence>
<evidence type="ECO:0000313" key="9">
    <source>
        <dbReference type="EMBL" id="MET1491100.1"/>
    </source>
</evidence>
<gene>
    <name evidence="9" type="ORF">ABVT11_14770</name>
</gene>
<evidence type="ECO:0000256" key="1">
    <source>
        <dbReference type="ARBA" id="ARBA00004651"/>
    </source>
</evidence>
<comment type="similarity">
    <text evidence="7">Belongs to the binding-protein-dependent transport system permease family.</text>
</comment>
<evidence type="ECO:0000256" key="3">
    <source>
        <dbReference type="ARBA" id="ARBA00022475"/>
    </source>
</evidence>
<feature type="transmembrane region" description="Helical" evidence="7">
    <location>
        <begin position="186"/>
        <end position="204"/>
    </location>
</feature>
<dbReference type="Gene3D" id="1.10.3720.10">
    <property type="entry name" value="MetI-like"/>
    <property type="match status" value="1"/>
</dbReference>
<dbReference type="InterPro" id="IPR000515">
    <property type="entry name" value="MetI-like"/>
</dbReference>
<dbReference type="InterPro" id="IPR035906">
    <property type="entry name" value="MetI-like_sf"/>
</dbReference>
<dbReference type="EMBL" id="JBEWLZ010000009">
    <property type="protein sequence ID" value="MET1491100.1"/>
    <property type="molecule type" value="Genomic_DNA"/>
</dbReference>
<organism evidence="9 10">
    <name type="scientific">Uliginosibacterium paludis</name>
    <dbReference type="NCBI Taxonomy" id="1615952"/>
    <lineage>
        <taxon>Bacteria</taxon>
        <taxon>Pseudomonadati</taxon>
        <taxon>Pseudomonadota</taxon>
        <taxon>Betaproteobacteria</taxon>
        <taxon>Rhodocyclales</taxon>
        <taxon>Zoogloeaceae</taxon>
        <taxon>Uliginosibacterium</taxon>
    </lineage>
</organism>
<feature type="transmembrane region" description="Helical" evidence="7">
    <location>
        <begin position="286"/>
        <end position="312"/>
    </location>
</feature>
<dbReference type="PROSITE" id="PS50928">
    <property type="entry name" value="ABC_TM1"/>
    <property type="match status" value="1"/>
</dbReference>
<keyword evidence="3" id="KW-1003">Cell membrane</keyword>
<evidence type="ECO:0000313" key="10">
    <source>
        <dbReference type="Proteomes" id="UP001548590"/>
    </source>
</evidence>
<dbReference type="Proteomes" id="UP001548590">
    <property type="component" value="Unassembled WGS sequence"/>
</dbReference>
<keyword evidence="6 7" id="KW-0472">Membrane</keyword>
<dbReference type="Pfam" id="PF00528">
    <property type="entry name" value="BPD_transp_1"/>
    <property type="match status" value="1"/>
</dbReference>
<feature type="transmembrane region" description="Helical" evidence="7">
    <location>
        <begin position="244"/>
        <end position="266"/>
    </location>
</feature>
<protein>
    <submittedName>
        <fullName evidence="9">ABC transporter permease</fullName>
    </submittedName>
</protein>